<comment type="caution">
    <text evidence="10">The sequence shown here is derived from an EMBL/GenBank/DDBJ whole genome shotgun (WGS) entry which is preliminary data.</text>
</comment>
<dbReference type="GO" id="GO:0000156">
    <property type="term" value="F:phosphorelay response regulator activity"/>
    <property type="evidence" value="ECO:0007669"/>
    <property type="project" value="TreeGrafter"/>
</dbReference>
<feature type="domain" description="Response regulatory" evidence="8">
    <location>
        <begin position="2"/>
        <end position="115"/>
    </location>
</feature>
<dbReference type="Proteomes" id="UP000487649">
    <property type="component" value="Unassembled WGS sequence"/>
</dbReference>
<dbReference type="GO" id="GO:0006355">
    <property type="term" value="P:regulation of DNA-templated transcription"/>
    <property type="evidence" value="ECO:0007669"/>
    <property type="project" value="InterPro"/>
</dbReference>
<name>A0A9X4XB59_9FIRM</name>
<dbReference type="CDD" id="cd00383">
    <property type="entry name" value="trans_reg_C"/>
    <property type="match status" value="1"/>
</dbReference>
<protein>
    <submittedName>
        <fullName evidence="10">Response regulator</fullName>
    </submittedName>
</protein>
<dbReference type="AlphaFoldDB" id="A0A9X4XB59"/>
<proteinExistence type="predicted"/>
<evidence type="ECO:0000256" key="6">
    <source>
        <dbReference type="PROSITE-ProRule" id="PRU00169"/>
    </source>
</evidence>
<dbReference type="EMBL" id="WMQE01000002">
    <property type="protein sequence ID" value="MTK20111.1"/>
    <property type="molecule type" value="Genomic_DNA"/>
</dbReference>
<dbReference type="PROSITE" id="PS51755">
    <property type="entry name" value="OMPR_PHOB"/>
    <property type="match status" value="1"/>
</dbReference>
<keyword evidence="1 6" id="KW-0597">Phosphoprotein</keyword>
<keyword evidence="2" id="KW-0902">Two-component regulatory system</keyword>
<feature type="domain" description="OmpR/PhoB-type" evidence="9">
    <location>
        <begin position="123"/>
        <end position="224"/>
    </location>
</feature>
<evidence type="ECO:0000256" key="5">
    <source>
        <dbReference type="ARBA" id="ARBA00023163"/>
    </source>
</evidence>
<evidence type="ECO:0000256" key="1">
    <source>
        <dbReference type="ARBA" id="ARBA00022553"/>
    </source>
</evidence>
<evidence type="ECO:0000256" key="4">
    <source>
        <dbReference type="ARBA" id="ARBA00023125"/>
    </source>
</evidence>
<dbReference type="GO" id="GO:0032993">
    <property type="term" value="C:protein-DNA complex"/>
    <property type="evidence" value="ECO:0007669"/>
    <property type="project" value="TreeGrafter"/>
</dbReference>
<dbReference type="InterPro" id="IPR016032">
    <property type="entry name" value="Sig_transdc_resp-reg_C-effctor"/>
</dbReference>
<evidence type="ECO:0000256" key="7">
    <source>
        <dbReference type="PROSITE-ProRule" id="PRU01091"/>
    </source>
</evidence>
<dbReference type="Gene3D" id="3.40.50.2300">
    <property type="match status" value="1"/>
</dbReference>
<evidence type="ECO:0000256" key="3">
    <source>
        <dbReference type="ARBA" id="ARBA00023015"/>
    </source>
</evidence>
<keyword evidence="5" id="KW-0804">Transcription</keyword>
<sequence length="228" mass="26309">MNILLIEDEVLVLDALKAYLEREQYRVFVATTGNEGLTIFEKEKIDFVILDLMLPDMKGEEICQQIRAISDVYLFMLTAKGSLEHRILGLNLGADDYLVKPFSPRELVARIKTVVRRMNGPLQNINLYDDGYLLIDQSKRIVKVQEEIVPFTTTEFNLLVLLMDNKGKVLTREQLINQILGFDFNGYDRTIDVHIKNIRKKIEQDTKQPRYIVTVMKVGYKFGGTFNG</sequence>
<dbReference type="Gene3D" id="6.10.250.690">
    <property type="match status" value="1"/>
</dbReference>
<keyword evidence="3" id="KW-0805">Transcription regulation</keyword>
<feature type="DNA-binding region" description="OmpR/PhoB-type" evidence="7">
    <location>
        <begin position="123"/>
        <end position="224"/>
    </location>
</feature>
<dbReference type="InterPro" id="IPR001789">
    <property type="entry name" value="Sig_transdc_resp-reg_receiver"/>
</dbReference>
<dbReference type="GO" id="GO:0005829">
    <property type="term" value="C:cytosol"/>
    <property type="evidence" value="ECO:0007669"/>
    <property type="project" value="TreeGrafter"/>
</dbReference>
<dbReference type="Pfam" id="PF00486">
    <property type="entry name" value="Trans_reg_C"/>
    <property type="match status" value="1"/>
</dbReference>
<dbReference type="Gene3D" id="1.10.10.10">
    <property type="entry name" value="Winged helix-like DNA-binding domain superfamily/Winged helix DNA-binding domain"/>
    <property type="match status" value="1"/>
</dbReference>
<keyword evidence="4 7" id="KW-0238">DNA-binding</keyword>
<dbReference type="Pfam" id="PF00072">
    <property type="entry name" value="Response_reg"/>
    <property type="match status" value="1"/>
</dbReference>
<dbReference type="PROSITE" id="PS50110">
    <property type="entry name" value="RESPONSE_REGULATORY"/>
    <property type="match status" value="1"/>
</dbReference>
<evidence type="ECO:0000313" key="11">
    <source>
        <dbReference type="Proteomes" id="UP000487649"/>
    </source>
</evidence>
<evidence type="ECO:0000259" key="8">
    <source>
        <dbReference type="PROSITE" id="PS50110"/>
    </source>
</evidence>
<feature type="modified residue" description="4-aspartylphosphate" evidence="6">
    <location>
        <position position="51"/>
    </location>
</feature>
<organism evidence="10 11">
    <name type="scientific">Turicibacter sanguinis</name>
    <dbReference type="NCBI Taxonomy" id="154288"/>
    <lineage>
        <taxon>Bacteria</taxon>
        <taxon>Bacillati</taxon>
        <taxon>Bacillota</taxon>
        <taxon>Erysipelotrichia</taxon>
        <taxon>Erysipelotrichales</taxon>
        <taxon>Turicibacteraceae</taxon>
        <taxon>Turicibacter</taxon>
    </lineage>
</organism>
<dbReference type="SUPFAM" id="SSF46894">
    <property type="entry name" value="C-terminal effector domain of the bipartite response regulators"/>
    <property type="match status" value="1"/>
</dbReference>
<dbReference type="SUPFAM" id="SSF52172">
    <property type="entry name" value="CheY-like"/>
    <property type="match status" value="1"/>
</dbReference>
<gene>
    <name evidence="10" type="ORF">GMA92_01505</name>
</gene>
<dbReference type="PANTHER" id="PTHR48111:SF73">
    <property type="entry name" value="ALKALINE PHOSPHATASE SYNTHESIS TRANSCRIPTIONAL REGULATORY PROTEIN PHOP"/>
    <property type="match status" value="1"/>
</dbReference>
<dbReference type="RefSeq" id="WP_006784826.1">
    <property type="nucleotide sequence ID" value="NZ_JAMQUV010000001.1"/>
</dbReference>
<dbReference type="GO" id="GO:0000976">
    <property type="term" value="F:transcription cis-regulatory region binding"/>
    <property type="evidence" value="ECO:0007669"/>
    <property type="project" value="TreeGrafter"/>
</dbReference>
<dbReference type="InterPro" id="IPR036388">
    <property type="entry name" value="WH-like_DNA-bd_sf"/>
</dbReference>
<dbReference type="SMART" id="SM00448">
    <property type="entry name" value="REC"/>
    <property type="match status" value="1"/>
</dbReference>
<dbReference type="SMART" id="SM00862">
    <property type="entry name" value="Trans_reg_C"/>
    <property type="match status" value="1"/>
</dbReference>
<dbReference type="PANTHER" id="PTHR48111">
    <property type="entry name" value="REGULATOR OF RPOS"/>
    <property type="match status" value="1"/>
</dbReference>
<dbReference type="InterPro" id="IPR011006">
    <property type="entry name" value="CheY-like_superfamily"/>
</dbReference>
<dbReference type="InterPro" id="IPR001867">
    <property type="entry name" value="OmpR/PhoB-type_DNA-bd"/>
</dbReference>
<reference evidence="10 11" key="1">
    <citation type="journal article" date="2019" name="Nat. Med.">
        <title>A library of human gut bacterial isolates paired with longitudinal multiomics data enables mechanistic microbiome research.</title>
        <authorList>
            <person name="Poyet M."/>
            <person name="Groussin M."/>
            <person name="Gibbons S.M."/>
            <person name="Avila-Pacheco J."/>
            <person name="Jiang X."/>
            <person name="Kearney S.M."/>
            <person name="Perrotta A.R."/>
            <person name="Berdy B."/>
            <person name="Zhao S."/>
            <person name="Lieberman T.D."/>
            <person name="Swanson P.K."/>
            <person name="Smith M."/>
            <person name="Roesemann S."/>
            <person name="Alexander J.E."/>
            <person name="Rich S.A."/>
            <person name="Livny J."/>
            <person name="Vlamakis H."/>
            <person name="Clish C."/>
            <person name="Bullock K."/>
            <person name="Deik A."/>
            <person name="Scott J."/>
            <person name="Pierce K.A."/>
            <person name="Xavier R.J."/>
            <person name="Alm E.J."/>
        </authorList>
    </citation>
    <scope>NUCLEOTIDE SEQUENCE [LARGE SCALE GENOMIC DNA]</scope>
    <source>
        <strain evidence="10 11">BIOML-A198</strain>
    </source>
</reference>
<dbReference type="FunFam" id="1.10.10.10:FF:000018">
    <property type="entry name" value="DNA-binding response regulator ResD"/>
    <property type="match status" value="1"/>
</dbReference>
<dbReference type="InterPro" id="IPR039420">
    <property type="entry name" value="WalR-like"/>
</dbReference>
<evidence type="ECO:0000256" key="2">
    <source>
        <dbReference type="ARBA" id="ARBA00023012"/>
    </source>
</evidence>
<evidence type="ECO:0000313" key="10">
    <source>
        <dbReference type="EMBL" id="MTK20111.1"/>
    </source>
</evidence>
<accession>A0A9X4XB59</accession>
<evidence type="ECO:0000259" key="9">
    <source>
        <dbReference type="PROSITE" id="PS51755"/>
    </source>
</evidence>
<dbReference type="CDD" id="cd17574">
    <property type="entry name" value="REC_OmpR"/>
    <property type="match status" value="1"/>
</dbReference>